<keyword evidence="6" id="KW-1185">Reference proteome</keyword>
<dbReference type="InterPro" id="IPR017853">
    <property type="entry name" value="GH"/>
</dbReference>
<organism evidence="5 6">
    <name type="scientific">Pelomonas parva</name>
    <dbReference type="NCBI Taxonomy" id="3299032"/>
    <lineage>
        <taxon>Bacteria</taxon>
        <taxon>Pseudomonadati</taxon>
        <taxon>Pseudomonadota</taxon>
        <taxon>Betaproteobacteria</taxon>
        <taxon>Burkholderiales</taxon>
        <taxon>Sphaerotilaceae</taxon>
        <taxon>Roseateles</taxon>
    </lineage>
</organism>
<dbReference type="PROSITE" id="PS51760">
    <property type="entry name" value="GH10_2"/>
    <property type="match status" value="1"/>
</dbReference>
<evidence type="ECO:0000256" key="3">
    <source>
        <dbReference type="ARBA" id="ARBA00023326"/>
    </source>
</evidence>
<protein>
    <submittedName>
        <fullName evidence="5">Endo-1,4-beta-xylanase</fullName>
    </submittedName>
</protein>
<gene>
    <name evidence="5" type="ORF">ACG00Y_22150</name>
</gene>
<dbReference type="EMBL" id="JBIGHV010000009">
    <property type="protein sequence ID" value="MFG6432636.1"/>
    <property type="molecule type" value="Genomic_DNA"/>
</dbReference>
<name>A0ABW7F7N5_9BURK</name>
<dbReference type="SUPFAM" id="SSF51445">
    <property type="entry name" value="(Trans)glycosidases"/>
    <property type="match status" value="1"/>
</dbReference>
<evidence type="ECO:0000313" key="5">
    <source>
        <dbReference type="EMBL" id="MFG6432636.1"/>
    </source>
</evidence>
<dbReference type="Proteomes" id="UP001606210">
    <property type="component" value="Unassembled WGS sequence"/>
</dbReference>
<keyword evidence="2" id="KW-0119">Carbohydrate metabolism</keyword>
<dbReference type="Gene3D" id="3.20.20.80">
    <property type="entry name" value="Glycosidases"/>
    <property type="match status" value="1"/>
</dbReference>
<dbReference type="Pfam" id="PF00331">
    <property type="entry name" value="Glyco_hydro_10"/>
    <property type="match status" value="1"/>
</dbReference>
<keyword evidence="1" id="KW-0378">Hydrolase</keyword>
<evidence type="ECO:0000256" key="2">
    <source>
        <dbReference type="ARBA" id="ARBA00023277"/>
    </source>
</evidence>
<evidence type="ECO:0000313" key="6">
    <source>
        <dbReference type="Proteomes" id="UP001606210"/>
    </source>
</evidence>
<keyword evidence="3" id="KW-0624">Polysaccharide degradation</keyword>
<evidence type="ECO:0000259" key="4">
    <source>
        <dbReference type="PROSITE" id="PS51760"/>
    </source>
</evidence>
<accession>A0ABW7F7N5</accession>
<feature type="domain" description="GH10" evidence="4">
    <location>
        <begin position="1"/>
        <end position="57"/>
    </location>
</feature>
<dbReference type="RefSeq" id="WP_394482671.1">
    <property type="nucleotide sequence ID" value="NZ_JBIGHV010000009.1"/>
</dbReference>
<proteinExistence type="predicted"/>
<evidence type="ECO:0000256" key="1">
    <source>
        <dbReference type="ARBA" id="ARBA00022801"/>
    </source>
</evidence>
<comment type="caution">
    <text evidence="5">The sequence shown here is derived from an EMBL/GenBank/DDBJ whole genome shotgun (WGS) entry which is preliminary data.</text>
</comment>
<dbReference type="InterPro" id="IPR001000">
    <property type="entry name" value="GH10_dom"/>
</dbReference>
<sequence length="71" mass="7502">MGKPMVKQHPSLQSVTAWGIADNGTWLAGFPISRENRPLLFDTTGAPKPAARAITDDGYVPARIPARAAGS</sequence>
<reference evidence="5 6" key="1">
    <citation type="submission" date="2024-08" db="EMBL/GenBank/DDBJ databases">
        <authorList>
            <person name="Lu H."/>
        </authorList>
    </citation>
    <scope>NUCLEOTIDE SEQUENCE [LARGE SCALE GENOMIC DNA]</scope>
    <source>
        <strain evidence="5 6">LYH14W</strain>
    </source>
</reference>